<dbReference type="SMART" id="SM00065">
    <property type="entry name" value="GAF"/>
    <property type="match status" value="1"/>
</dbReference>
<dbReference type="SUPFAM" id="SSF47384">
    <property type="entry name" value="Homodimeric domain of signal transducing histidine kinase"/>
    <property type="match status" value="1"/>
</dbReference>
<dbReference type="InterPro" id="IPR036097">
    <property type="entry name" value="HisK_dim/P_sf"/>
</dbReference>
<evidence type="ECO:0000256" key="9">
    <source>
        <dbReference type="PROSITE-ProRule" id="PRU00169"/>
    </source>
</evidence>
<dbReference type="EMBL" id="CP002629">
    <property type="protein sequence ID" value="AEB08314.1"/>
    <property type="molecule type" value="Genomic_DNA"/>
</dbReference>
<dbReference type="InterPro" id="IPR003594">
    <property type="entry name" value="HATPase_dom"/>
</dbReference>
<evidence type="ECO:0000256" key="2">
    <source>
        <dbReference type="ARBA" id="ARBA00012438"/>
    </source>
</evidence>
<dbReference type="SUPFAM" id="SSF52172">
    <property type="entry name" value="CheY-like"/>
    <property type="match status" value="1"/>
</dbReference>
<reference evidence="16" key="2">
    <citation type="submission" date="2011-03" db="EMBL/GenBank/DDBJ databases">
        <title>The complete genome of Desulfobacca acetoxidans DSM 11109.</title>
        <authorList>
            <consortium name="US DOE Joint Genome Institute (JGI-PGF)"/>
            <person name="Lucas S."/>
            <person name="Copeland A."/>
            <person name="Lapidus A."/>
            <person name="Bruce D."/>
            <person name="Goodwin L."/>
            <person name="Pitluck S."/>
            <person name="Peters L."/>
            <person name="Kyrpides N."/>
            <person name="Mavromatis K."/>
            <person name="Ivanova N."/>
            <person name="Ovchinnikova G."/>
            <person name="Teshima H."/>
            <person name="Detter J.C."/>
            <person name="Han C."/>
            <person name="Land M."/>
            <person name="Hauser L."/>
            <person name="Markowitz V."/>
            <person name="Cheng J.-F."/>
            <person name="Hugenholtz P."/>
            <person name="Woyke T."/>
            <person name="Wu D."/>
            <person name="Spring S."/>
            <person name="Schueler E."/>
            <person name="Brambilla E."/>
            <person name="Klenk H.-P."/>
            <person name="Eisen J.A."/>
        </authorList>
    </citation>
    <scope>NUCLEOTIDE SEQUENCE [LARGE SCALE GENOMIC DNA]</scope>
    <source>
        <strain evidence="16">ATCC 700848 / DSM 11109 / ASRB2</strain>
    </source>
</reference>
<keyword evidence="10" id="KW-0175">Coiled coil</keyword>
<keyword evidence="6 15" id="KW-0418">Kinase</keyword>
<dbReference type="InterPro" id="IPR003661">
    <property type="entry name" value="HisK_dim/P_dom"/>
</dbReference>
<dbReference type="PROSITE" id="PS50113">
    <property type="entry name" value="PAC"/>
    <property type="match status" value="1"/>
</dbReference>
<dbReference type="AlphaFoldDB" id="F2NEX4"/>
<evidence type="ECO:0000256" key="8">
    <source>
        <dbReference type="ARBA" id="ARBA00023012"/>
    </source>
</evidence>
<dbReference type="InterPro" id="IPR005467">
    <property type="entry name" value="His_kinase_dom"/>
</dbReference>
<dbReference type="GO" id="GO:0000155">
    <property type="term" value="F:phosphorelay sensor kinase activity"/>
    <property type="evidence" value="ECO:0007669"/>
    <property type="project" value="InterPro"/>
</dbReference>
<dbReference type="InterPro" id="IPR000700">
    <property type="entry name" value="PAS-assoc_C"/>
</dbReference>
<evidence type="ECO:0000256" key="5">
    <source>
        <dbReference type="ARBA" id="ARBA00022741"/>
    </source>
</evidence>
<dbReference type="Gene3D" id="3.30.450.20">
    <property type="entry name" value="PAS domain"/>
    <property type="match status" value="1"/>
</dbReference>
<feature type="domain" description="Response regulatory" evidence="12">
    <location>
        <begin position="854"/>
        <end position="970"/>
    </location>
</feature>
<dbReference type="Gene3D" id="3.30.565.10">
    <property type="entry name" value="Histidine kinase-like ATPase, C-terminal domain"/>
    <property type="match status" value="1"/>
</dbReference>
<dbReference type="Pfam" id="PF00072">
    <property type="entry name" value="Response_reg"/>
    <property type="match status" value="1"/>
</dbReference>
<dbReference type="InterPro" id="IPR036890">
    <property type="entry name" value="HATPase_C_sf"/>
</dbReference>
<dbReference type="eggNOG" id="COG4191">
    <property type="taxonomic scope" value="Bacteria"/>
</dbReference>
<dbReference type="CDD" id="cd17546">
    <property type="entry name" value="REC_hyHK_CKI1_RcsC-like"/>
    <property type="match status" value="1"/>
</dbReference>
<dbReference type="SUPFAM" id="SSF111126">
    <property type="entry name" value="Ligand-binding domain in the NO signalling and Golgi transport"/>
    <property type="match status" value="1"/>
</dbReference>
<dbReference type="InterPro" id="IPR004358">
    <property type="entry name" value="Sig_transdc_His_kin-like_C"/>
</dbReference>
<dbReference type="eggNOG" id="COG0784">
    <property type="taxonomic scope" value="Bacteria"/>
</dbReference>
<keyword evidence="8" id="KW-0902">Two-component regulatory system</keyword>
<evidence type="ECO:0000256" key="7">
    <source>
        <dbReference type="ARBA" id="ARBA00022840"/>
    </source>
</evidence>
<dbReference type="HOGENOM" id="CLU_312781_0_0_7"/>
<dbReference type="KEGG" id="dao:Desac_0427"/>
<keyword evidence="7" id="KW-0067">ATP-binding</keyword>
<dbReference type="STRING" id="880072.Desac_0427"/>
<evidence type="ECO:0000256" key="3">
    <source>
        <dbReference type="ARBA" id="ARBA00022553"/>
    </source>
</evidence>
<dbReference type="Gene3D" id="3.30.450.40">
    <property type="match status" value="1"/>
</dbReference>
<evidence type="ECO:0000313" key="15">
    <source>
        <dbReference type="EMBL" id="AEB08314.1"/>
    </source>
</evidence>
<dbReference type="CDD" id="cd00130">
    <property type="entry name" value="PAS"/>
    <property type="match status" value="1"/>
</dbReference>
<evidence type="ECO:0000259" key="11">
    <source>
        <dbReference type="PROSITE" id="PS50109"/>
    </source>
</evidence>
<dbReference type="GO" id="GO:0005524">
    <property type="term" value="F:ATP binding"/>
    <property type="evidence" value="ECO:0007669"/>
    <property type="project" value="UniProtKB-KW"/>
</dbReference>
<dbReference type="PROSITE" id="PS50112">
    <property type="entry name" value="PAS"/>
    <property type="match status" value="1"/>
</dbReference>
<dbReference type="InterPro" id="IPR003018">
    <property type="entry name" value="GAF"/>
</dbReference>
<evidence type="ECO:0000256" key="6">
    <source>
        <dbReference type="ARBA" id="ARBA00022777"/>
    </source>
</evidence>
<dbReference type="InterPro" id="IPR000014">
    <property type="entry name" value="PAS"/>
</dbReference>
<dbReference type="Gene3D" id="1.10.287.130">
    <property type="match status" value="1"/>
</dbReference>
<feature type="coiled-coil region" evidence="10">
    <location>
        <begin position="216"/>
        <end position="288"/>
    </location>
</feature>
<keyword evidence="5" id="KW-0547">Nucleotide-binding</keyword>
<organism evidence="15 16">
    <name type="scientific">Desulfobacca acetoxidans (strain ATCC 700848 / DSM 11109 / ASRB2)</name>
    <dbReference type="NCBI Taxonomy" id="880072"/>
    <lineage>
        <taxon>Bacteria</taxon>
        <taxon>Pseudomonadati</taxon>
        <taxon>Thermodesulfobacteriota</taxon>
        <taxon>Desulfobaccia</taxon>
        <taxon>Desulfobaccales</taxon>
        <taxon>Desulfobaccaceae</taxon>
        <taxon>Desulfobacca</taxon>
    </lineage>
</organism>
<keyword evidence="3 9" id="KW-0597">Phosphoprotein</keyword>
<dbReference type="Pfam" id="PF02518">
    <property type="entry name" value="HATPase_c"/>
    <property type="match status" value="1"/>
</dbReference>
<dbReference type="Proteomes" id="UP000000483">
    <property type="component" value="Chromosome"/>
</dbReference>
<dbReference type="PROSITE" id="PS50110">
    <property type="entry name" value="RESPONSE_REGULATORY"/>
    <property type="match status" value="1"/>
</dbReference>
<feature type="domain" description="PAC" evidence="14">
    <location>
        <begin position="543"/>
        <end position="595"/>
    </location>
</feature>
<dbReference type="SUPFAM" id="SSF55781">
    <property type="entry name" value="GAF domain-like"/>
    <property type="match status" value="1"/>
</dbReference>
<dbReference type="EC" id="2.7.13.3" evidence="2"/>
<dbReference type="Gene3D" id="3.30.1380.20">
    <property type="entry name" value="Trafficking protein particle complex subunit 3"/>
    <property type="match status" value="1"/>
</dbReference>
<proteinExistence type="predicted"/>
<dbReference type="InterPro" id="IPR001789">
    <property type="entry name" value="Sig_transdc_resp-reg_receiver"/>
</dbReference>
<dbReference type="PANTHER" id="PTHR43065:SF46">
    <property type="entry name" value="C4-DICARBOXYLATE TRANSPORT SENSOR PROTEIN DCTB"/>
    <property type="match status" value="1"/>
</dbReference>
<dbReference type="PROSITE" id="PS50109">
    <property type="entry name" value="HIS_KIN"/>
    <property type="match status" value="1"/>
</dbReference>
<keyword evidence="4" id="KW-0808">Transferase</keyword>
<dbReference type="InterPro" id="IPR011006">
    <property type="entry name" value="CheY-like_superfamily"/>
</dbReference>
<evidence type="ECO:0000256" key="4">
    <source>
        <dbReference type="ARBA" id="ARBA00022679"/>
    </source>
</evidence>
<evidence type="ECO:0000259" key="13">
    <source>
        <dbReference type="PROSITE" id="PS50112"/>
    </source>
</evidence>
<dbReference type="InterPro" id="IPR035965">
    <property type="entry name" value="PAS-like_dom_sf"/>
</dbReference>
<sequence>MKKTIPHAKHMEKHHSCLTTRAVIEFFQENYPEEVVRLFEGLGSEIDALPDPLEFLTEVNNWVSSDVVLRMFENAKKISGDDDVVYKIGYESAARKKFSYIQRILLFAYKNPRRSLKRAQAINDKFNRTKSVEVVQTTRDSAVIRLHWFKNIPTSRDFCRFNQGIYRGFPTVWNLPPAQVIETKCFFDGDEYCEYHTKWEMKFSWRKKLAEIFIPWQALRFSIEEMEQDKEKLRQNLDEVHNLYIQLQEKNLELEQKNIKLRENSELLRQSLQEVNNLNIQLQEANLKLGERNIQLKEKINQLECLQETGTTILSIINPEELFQVTLRMLVNFGQLDRAGIFLLDEKSQFLHFAYAVGVGEQMLQKLKNYQIPLYKVDNLIARVAMTGQSVLVDDVAQSKLNPNNPILQLFRPKTFIAAPLTVRSKVKGVLLADRVASDSKITASDKDFVVSFANQIAIALDNANLFRQIELSERRYREVWENALVGIWMLDELGIIRSVNQRMQEICGYADQTGRHMYDFFDPDNQKQLQHIITQNREGRAIQEELEITSRNRGQVAVLMSSVPNIDENGLYLGSDIMFIDISEKRSMEKQLHQAQKMEAIGTLAGGIAHDFNNVLMAVMAYTEDAMQDVPDDSVLRYKLGRALQSGRRAADLVKQILTFSRPQKHERQPIRLSPIVTESLKMLRATLPSTIIIQQEVDHNTDAILGDATQMHQVLLNLCTNSAHAMREKGGILKIALKNTHLDEAAAAKWQNAAAGSYVQLTVKDNGVGMDRQIQERIFEPFYTTKKPGEGTGMGLSVVHGIVKAHGGDISLESSPGQGTTFHLLFPIYISSEREVTAEPVEVTKIPRGRERILFVDDETTLMEIVKLMLERLGYEVVAKSSSLEALETFKSQPDAFDLIIADQTMPHITGVALAHEINRIRPDLPFILCTGMIDSSKLEPEKAASIRQVLTKPVSLNELARVVRHTLDTKSVSLH</sequence>
<dbReference type="InterPro" id="IPR029016">
    <property type="entry name" value="GAF-like_dom_sf"/>
</dbReference>
<reference evidence="15 16" key="1">
    <citation type="journal article" date="2011" name="Stand. Genomic Sci.">
        <title>Complete genome sequence of the acetate-degrading sulfate reducer Desulfobacca acetoxidans type strain (ASRB2).</title>
        <authorList>
            <person name="Goker M."/>
            <person name="Teshima H."/>
            <person name="Lapidus A."/>
            <person name="Nolan M."/>
            <person name="Lucas S."/>
            <person name="Hammon N."/>
            <person name="Deshpande S."/>
            <person name="Cheng J.F."/>
            <person name="Tapia R."/>
            <person name="Han C."/>
            <person name="Goodwin L."/>
            <person name="Pitluck S."/>
            <person name="Huntemann M."/>
            <person name="Liolios K."/>
            <person name="Ivanova N."/>
            <person name="Pagani I."/>
            <person name="Mavromatis K."/>
            <person name="Ovchinikova G."/>
            <person name="Pati A."/>
            <person name="Chen A."/>
            <person name="Palaniappan K."/>
            <person name="Land M."/>
            <person name="Hauser L."/>
            <person name="Brambilla E.M."/>
            <person name="Rohde M."/>
            <person name="Spring S."/>
            <person name="Detter J.C."/>
            <person name="Woyke T."/>
            <person name="Bristow J."/>
            <person name="Eisen J.A."/>
            <person name="Markowitz V."/>
            <person name="Hugenholtz P."/>
            <person name="Kyrpides N.C."/>
            <person name="Klenk H.P."/>
        </authorList>
    </citation>
    <scope>NUCLEOTIDE SEQUENCE [LARGE SCALE GENOMIC DNA]</scope>
    <source>
        <strain evidence="16">ATCC 700848 / DSM 11109 / ASRB2</strain>
    </source>
</reference>
<gene>
    <name evidence="15" type="ordered locus">Desac_0427</name>
</gene>
<protein>
    <recommendedName>
        <fullName evidence="2">histidine kinase</fullName>
        <ecNumber evidence="2">2.7.13.3</ecNumber>
    </recommendedName>
</protein>
<dbReference type="Pfam" id="PF01590">
    <property type="entry name" value="GAF"/>
    <property type="match status" value="1"/>
</dbReference>
<evidence type="ECO:0000256" key="1">
    <source>
        <dbReference type="ARBA" id="ARBA00000085"/>
    </source>
</evidence>
<name>F2NEX4_DESAR</name>
<keyword evidence="16" id="KW-1185">Reference proteome</keyword>
<evidence type="ECO:0000259" key="12">
    <source>
        <dbReference type="PROSITE" id="PS50110"/>
    </source>
</evidence>
<dbReference type="SMART" id="SM00091">
    <property type="entry name" value="PAS"/>
    <property type="match status" value="1"/>
</dbReference>
<dbReference type="InterPro" id="IPR024096">
    <property type="entry name" value="NO_sig/Golgi_transp_ligand-bd"/>
</dbReference>
<comment type="catalytic activity">
    <reaction evidence="1">
        <text>ATP + protein L-histidine = ADP + protein N-phospho-L-histidine.</text>
        <dbReference type="EC" id="2.7.13.3"/>
    </reaction>
</comment>
<evidence type="ECO:0000259" key="14">
    <source>
        <dbReference type="PROSITE" id="PS50113"/>
    </source>
</evidence>
<feature type="modified residue" description="4-aspartylphosphate" evidence="9">
    <location>
        <position position="905"/>
    </location>
</feature>
<dbReference type="SUPFAM" id="SSF55874">
    <property type="entry name" value="ATPase domain of HSP90 chaperone/DNA topoisomerase II/histidine kinase"/>
    <property type="match status" value="1"/>
</dbReference>
<feature type="domain" description="Histidine kinase" evidence="11">
    <location>
        <begin position="608"/>
        <end position="832"/>
    </location>
</feature>
<feature type="domain" description="PAS" evidence="13">
    <location>
        <begin position="473"/>
        <end position="513"/>
    </location>
</feature>
<dbReference type="OrthoDB" id="5409350at2"/>
<dbReference type="SMART" id="SM00388">
    <property type="entry name" value="HisKA"/>
    <property type="match status" value="1"/>
</dbReference>
<evidence type="ECO:0000256" key="10">
    <source>
        <dbReference type="SAM" id="Coils"/>
    </source>
</evidence>
<dbReference type="PRINTS" id="PR00344">
    <property type="entry name" value="BCTRLSENSOR"/>
</dbReference>
<accession>F2NEX4</accession>
<dbReference type="SMART" id="SM00448">
    <property type="entry name" value="REC"/>
    <property type="match status" value="1"/>
</dbReference>
<dbReference type="Pfam" id="PF13426">
    <property type="entry name" value="PAS_9"/>
    <property type="match status" value="1"/>
</dbReference>
<dbReference type="Gene3D" id="3.40.50.2300">
    <property type="match status" value="1"/>
</dbReference>
<dbReference type="SMART" id="SM00387">
    <property type="entry name" value="HATPase_c"/>
    <property type="match status" value="1"/>
</dbReference>
<evidence type="ECO:0000313" key="16">
    <source>
        <dbReference type="Proteomes" id="UP000000483"/>
    </source>
</evidence>
<dbReference type="SUPFAM" id="SSF55785">
    <property type="entry name" value="PYP-like sensor domain (PAS domain)"/>
    <property type="match status" value="1"/>
</dbReference>
<dbReference type="PANTHER" id="PTHR43065">
    <property type="entry name" value="SENSOR HISTIDINE KINASE"/>
    <property type="match status" value="1"/>
</dbReference>
<dbReference type="eggNOG" id="COG1719">
    <property type="taxonomic scope" value="Bacteria"/>
</dbReference>
<dbReference type="NCBIfam" id="TIGR00229">
    <property type="entry name" value="sensory_box"/>
    <property type="match status" value="1"/>
</dbReference>